<dbReference type="SUPFAM" id="SSF53850">
    <property type="entry name" value="Periplasmic binding protein-like II"/>
    <property type="match status" value="1"/>
</dbReference>
<feature type="domain" description="Solute-binding protein family 5" evidence="3">
    <location>
        <begin position="179"/>
        <end position="471"/>
    </location>
</feature>
<comment type="caution">
    <text evidence="5">The sequence shown here is derived from an EMBL/GenBank/DDBJ whole genome shotgun (WGS) entry which is preliminary data.</text>
</comment>
<dbReference type="Pfam" id="PF00496">
    <property type="entry name" value="SBP_bac_5"/>
    <property type="match status" value="1"/>
</dbReference>
<dbReference type="InterPro" id="IPR000914">
    <property type="entry name" value="SBP_5_dom"/>
</dbReference>
<dbReference type="Proteomes" id="UP000250642">
    <property type="component" value="Unassembled WGS sequence"/>
</dbReference>
<evidence type="ECO:0000256" key="1">
    <source>
        <dbReference type="ARBA" id="ARBA00023125"/>
    </source>
</evidence>
<evidence type="ECO:0000313" key="5">
    <source>
        <dbReference type="EMBL" id="RAW16591.1"/>
    </source>
</evidence>
<dbReference type="Gene3D" id="3.40.190.10">
    <property type="entry name" value="Periplasmic binding protein-like II"/>
    <property type="match status" value="1"/>
</dbReference>
<sequence length="588" mass="68165">MDTATTHYLRLATAKELSLQLHEAVPVTIESLSAALCCTPRNVKFILRKLEEQSFIHWQPGRGRGHHSEMTLLRSVNEALEESFLELMGRGKMKEAIELIGSTEKNDALRERLLNSLNKQMGFHSHAESSSGQDVLRMVRSRRLSELDPAFVYTAFETYLLGQVCSTLITYDAKTGTFLPDLAHMWEYNEDQRVWIFYLRKGVRFHHGRVMTSLDVQATLQRLCTVDSPFIWLYRDIERTEVVGDYCIRFYLSRPNRFFLNLLSCVSMTILPYDVDVSQQLIGTGPFRINEINETVLTISAFDAYYGIRPHLDRVDIWFVPNLGPYERHYELPGTDRLKLAADETGSNSVDYPATGCRYMLINFRKIGIHHQLEFRQAMRMVFDPVALVRELGSNRITPANSFLPWKSAEHAWRESSLEDARDLLHSSGYRGEKIILAYTVAKDQKEAEWLKQRGASIGLCIELQPFVEFPNVRETSEADLIIAEEVLEDDWQFGMINFFINKRNYFHICLSPDLQSVFYRKMENFLQQNEEQRSSLLNEAEDLLRDNCWILYGCHMNKKALLNQSLFGLHTAEFGFMDISKLWIKNQ</sequence>
<dbReference type="InterPro" id="IPR025370">
    <property type="entry name" value="SgrR_HTH_N"/>
</dbReference>
<dbReference type="AlphaFoldDB" id="A0A329QWP0"/>
<organism evidence="5 6">
    <name type="scientific">Paenibacillus taichungensis</name>
    <dbReference type="NCBI Taxonomy" id="484184"/>
    <lineage>
        <taxon>Bacteria</taxon>
        <taxon>Bacillati</taxon>
        <taxon>Bacillota</taxon>
        <taxon>Bacilli</taxon>
        <taxon>Bacillales</taxon>
        <taxon>Paenibacillaceae</taxon>
        <taxon>Paenibacillus</taxon>
    </lineage>
</organism>
<dbReference type="Pfam" id="PF12793">
    <property type="entry name" value="SgrR_N"/>
    <property type="match status" value="1"/>
</dbReference>
<keyword evidence="1" id="KW-0238">DNA-binding</keyword>
<dbReference type="GO" id="GO:0015833">
    <property type="term" value="P:peptide transport"/>
    <property type="evidence" value="ECO:0007669"/>
    <property type="project" value="TreeGrafter"/>
</dbReference>
<proteinExistence type="predicted"/>
<evidence type="ECO:0000313" key="6">
    <source>
        <dbReference type="Proteomes" id="UP000250642"/>
    </source>
</evidence>
<evidence type="ECO:0000256" key="2">
    <source>
        <dbReference type="SAM" id="Coils"/>
    </source>
</evidence>
<evidence type="ECO:0008006" key="7">
    <source>
        <dbReference type="Google" id="ProtNLM"/>
    </source>
</evidence>
<dbReference type="InterPro" id="IPR039424">
    <property type="entry name" value="SBP_5"/>
</dbReference>
<dbReference type="GO" id="GO:1904680">
    <property type="term" value="F:peptide transmembrane transporter activity"/>
    <property type="evidence" value="ECO:0007669"/>
    <property type="project" value="TreeGrafter"/>
</dbReference>
<feature type="coiled-coil region" evidence="2">
    <location>
        <begin position="520"/>
        <end position="547"/>
    </location>
</feature>
<dbReference type="RefSeq" id="WP_113052268.1">
    <property type="nucleotide sequence ID" value="NZ_CP175536.1"/>
</dbReference>
<name>A0A329QWP0_9BACL</name>
<accession>A0A329QWP0</accession>
<dbReference type="PANTHER" id="PTHR30290">
    <property type="entry name" value="PERIPLASMIC BINDING COMPONENT OF ABC TRANSPORTER"/>
    <property type="match status" value="1"/>
</dbReference>
<dbReference type="Gene3D" id="3.10.105.10">
    <property type="entry name" value="Dipeptide-binding Protein, Domain 3"/>
    <property type="match status" value="1"/>
</dbReference>
<dbReference type="GO" id="GO:0003677">
    <property type="term" value="F:DNA binding"/>
    <property type="evidence" value="ECO:0007669"/>
    <property type="project" value="UniProtKB-KW"/>
</dbReference>
<reference evidence="5 6" key="1">
    <citation type="submission" date="2018-04" db="EMBL/GenBank/DDBJ databases">
        <title>Paenibacillus taichungensis Genome sequencing and assembly.</title>
        <authorList>
            <person name="Xu J."/>
            <person name="Rensing C."/>
            <person name="Mazhar H.S."/>
        </authorList>
    </citation>
    <scope>NUCLEOTIDE SEQUENCE [LARGE SCALE GENOMIC DNA]</scope>
    <source>
        <strain evidence="5 6">NC1</strain>
    </source>
</reference>
<evidence type="ECO:0000259" key="3">
    <source>
        <dbReference type="Pfam" id="PF00496"/>
    </source>
</evidence>
<dbReference type="PANTHER" id="PTHR30290:SF72">
    <property type="entry name" value="HTH-TYPE TRANSCRIPTIONAL REGULATOR SGRR"/>
    <property type="match status" value="1"/>
</dbReference>
<gene>
    <name evidence="5" type="ORF">DC345_05625</name>
</gene>
<protein>
    <recommendedName>
        <fullName evidence="7">MarR-like DNA-binding transcriptional regulator SgrR of sgrS sRNA</fullName>
    </recommendedName>
</protein>
<keyword evidence="2" id="KW-0175">Coiled coil</keyword>
<evidence type="ECO:0000259" key="4">
    <source>
        <dbReference type="Pfam" id="PF12793"/>
    </source>
</evidence>
<dbReference type="EMBL" id="QEVW01000005">
    <property type="protein sequence ID" value="RAW16591.1"/>
    <property type="molecule type" value="Genomic_DNA"/>
</dbReference>
<feature type="domain" description="Transcriptional regulator SgrR N-terminal HTH" evidence="4">
    <location>
        <begin position="7"/>
        <end position="121"/>
    </location>
</feature>